<dbReference type="Proteomes" id="UP000887579">
    <property type="component" value="Unplaced"/>
</dbReference>
<sequence length="153" mass="18040">MFIPSDSVFTVIETDLESISDLLKYEPPEKPPPMDILIEATRHQFSKEWLKYMYAKFKNECPTGRMTFAEFKRVFGIFVPYRLSDAYLERMFRAIGHNSFTRDKITFQDMVECIALLHSNEPKLNAQWIMRLIHGRSSDRVTITVSSLKFKYI</sequence>
<reference evidence="2" key="1">
    <citation type="submission" date="2022-11" db="UniProtKB">
        <authorList>
            <consortium name="WormBaseParasite"/>
        </authorList>
    </citation>
    <scope>IDENTIFICATION</scope>
</reference>
<evidence type="ECO:0000313" key="1">
    <source>
        <dbReference type="Proteomes" id="UP000887579"/>
    </source>
</evidence>
<proteinExistence type="predicted"/>
<protein>
    <submittedName>
        <fullName evidence="2">EF-hand domain-containing protein</fullName>
    </submittedName>
</protein>
<name>A0AC34F247_9BILA</name>
<dbReference type="WBParaSite" id="ES5_v2.g10854.t1">
    <property type="protein sequence ID" value="ES5_v2.g10854.t1"/>
    <property type="gene ID" value="ES5_v2.g10854"/>
</dbReference>
<evidence type="ECO:0000313" key="2">
    <source>
        <dbReference type="WBParaSite" id="ES5_v2.g10854.t1"/>
    </source>
</evidence>
<organism evidence="1 2">
    <name type="scientific">Panagrolaimus sp. ES5</name>
    <dbReference type="NCBI Taxonomy" id="591445"/>
    <lineage>
        <taxon>Eukaryota</taxon>
        <taxon>Metazoa</taxon>
        <taxon>Ecdysozoa</taxon>
        <taxon>Nematoda</taxon>
        <taxon>Chromadorea</taxon>
        <taxon>Rhabditida</taxon>
        <taxon>Tylenchina</taxon>
        <taxon>Panagrolaimomorpha</taxon>
        <taxon>Panagrolaimoidea</taxon>
        <taxon>Panagrolaimidae</taxon>
        <taxon>Panagrolaimus</taxon>
    </lineage>
</organism>
<accession>A0AC34F247</accession>